<evidence type="ECO:0000256" key="4">
    <source>
        <dbReference type="ARBA" id="ARBA00022989"/>
    </source>
</evidence>
<keyword evidence="2" id="KW-1003">Cell membrane</keyword>
<organism evidence="14 15">
    <name type="scientific">Esox lucius</name>
    <name type="common">Northern pike</name>
    <dbReference type="NCBI Taxonomy" id="8010"/>
    <lineage>
        <taxon>Eukaryota</taxon>
        <taxon>Metazoa</taxon>
        <taxon>Chordata</taxon>
        <taxon>Craniata</taxon>
        <taxon>Vertebrata</taxon>
        <taxon>Euteleostomi</taxon>
        <taxon>Actinopterygii</taxon>
        <taxon>Neopterygii</taxon>
        <taxon>Teleostei</taxon>
        <taxon>Protacanthopterygii</taxon>
        <taxon>Esociformes</taxon>
        <taxon>Esocidae</taxon>
        <taxon>Esox</taxon>
    </lineage>
</organism>
<comment type="similarity">
    <text evidence="11">Belongs to the chemokine-like receptor (CMKLR) family.</text>
</comment>
<evidence type="ECO:0000256" key="9">
    <source>
        <dbReference type="ARBA" id="ARBA00023180"/>
    </source>
</evidence>
<feature type="transmembrane region" description="Helical" evidence="12">
    <location>
        <begin position="39"/>
        <end position="63"/>
    </location>
</feature>
<dbReference type="Ensembl" id="ENSELUT00000020741.3">
    <property type="protein sequence ID" value="ENSELUP00000012444.3"/>
    <property type="gene ID" value="ENSELUG00000012664.3"/>
</dbReference>
<reference evidence="15" key="1">
    <citation type="journal article" date="2014" name="PLoS ONE">
        <title>The genome and linkage map of the northern pike (Esox lucius): conserved synteny revealed between the salmonid sister group and the Neoteleostei.</title>
        <authorList>
            <person name="Rondeau E.B."/>
            <person name="Minkley D.R."/>
            <person name="Leong J.S."/>
            <person name="Messmer A.M."/>
            <person name="Jantzen J.R."/>
            <person name="von Schalburg K.R."/>
            <person name="Lemon C."/>
            <person name="Bird N.H."/>
            <person name="Koop B.F."/>
        </authorList>
    </citation>
    <scope>NUCLEOTIDE SEQUENCE</scope>
</reference>
<evidence type="ECO:0000313" key="14">
    <source>
        <dbReference type="Ensembl" id="ENSELUP00000012444.3"/>
    </source>
</evidence>
<evidence type="ECO:0000256" key="11">
    <source>
        <dbReference type="ARBA" id="ARBA00025736"/>
    </source>
</evidence>
<dbReference type="Proteomes" id="UP000265140">
    <property type="component" value="Chromosome 25"/>
</dbReference>
<sequence length="317" mass="35190">MSRRTGGGPPETVEASELDADSITNNGFYNRCFTNGFCIFYLVVCILNILVGVPGNGLVIWITGLKMKKTVNTTWYLSLAVSDFIFCATFPSSYLIAIGVATFGFFMTNFTFALIFISLFSSIFLLVIVCVDHCVSVVFPVWAQNNRTIDKASVVVILVWVSSVALSTHYMFAGEIDIPKILLSQLIGGFAVPFLIIIFCYSVIILRLRTRRMMSVSSKSLKVMTDMIALFFICWLPFYTFLLFPLGNIYSSPMFKGIIIMVGVTLATVHSILRPVLYVCMGNNVPPTLKRSIVGRIENVLGEEDPPTTSHETSTHL</sequence>
<dbReference type="PRINTS" id="PR00526">
    <property type="entry name" value="FMETLEUPHER"/>
</dbReference>
<dbReference type="InterPro" id="IPR017452">
    <property type="entry name" value="GPCR_Rhodpsn_7TM"/>
</dbReference>
<evidence type="ECO:0000256" key="3">
    <source>
        <dbReference type="ARBA" id="ARBA00022692"/>
    </source>
</evidence>
<dbReference type="GO" id="GO:0005886">
    <property type="term" value="C:plasma membrane"/>
    <property type="evidence" value="ECO:0007669"/>
    <property type="project" value="UniProtKB-SubCell"/>
</dbReference>
<feature type="transmembrane region" description="Helical" evidence="12">
    <location>
        <begin position="154"/>
        <end position="173"/>
    </location>
</feature>
<evidence type="ECO:0000256" key="7">
    <source>
        <dbReference type="ARBA" id="ARBA00023157"/>
    </source>
</evidence>
<dbReference type="GO" id="GO:0004875">
    <property type="term" value="F:complement receptor activity"/>
    <property type="evidence" value="ECO:0007669"/>
    <property type="project" value="TreeGrafter"/>
</dbReference>
<accession>A0A3P8Y9F1</accession>
<evidence type="ECO:0000256" key="5">
    <source>
        <dbReference type="ARBA" id="ARBA00023040"/>
    </source>
</evidence>
<dbReference type="Pfam" id="PF00001">
    <property type="entry name" value="7tm_1"/>
    <property type="match status" value="1"/>
</dbReference>
<dbReference type="Bgee" id="ENSELUG00000012664">
    <property type="expression patterns" value="Expressed in spleen and 2 other cell types or tissues"/>
</dbReference>
<evidence type="ECO:0000256" key="1">
    <source>
        <dbReference type="ARBA" id="ARBA00004651"/>
    </source>
</evidence>
<evidence type="ECO:0000256" key="12">
    <source>
        <dbReference type="SAM" id="Phobius"/>
    </source>
</evidence>
<evidence type="ECO:0000256" key="10">
    <source>
        <dbReference type="ARBA" id="ARBA00023224"/>
    </source>
</evidence>
<gene>
    <name evidence="14" type="primary">CMKLR1</name>
</gene>
<reference evidence="14" key="2">
    <citation type="submission" date="2020-02" db="EMBL/GenBank/DDBJ databases">
        <title>Esox lucius (northern pike) genome, fEsoLuc1, primary haplotype.</title>
        <authorList>
            <person name="Myers G."/>
            <person name="Karagic N."/>
            <person name="Meyer A."/>
            <person name="Pippel M."/>
            <person name="Reichard M."/>
            <person name="Winkler S."/>
            <person name="Tracey A."/>
            <person name="Sims Y."/>
            <person name="Howe K."/>
            <person name="Rhie A."/>
            <person name="Formenti G."/>
            <person name="Durbin R."/>
            <person name="Fedrigo O."/>
            <person name="Jarvis E.D."/>
        </authorList>
    </citation>
    <scope>NUCLEOTIDE SEQUENCE [LARGE SCALE GENOMIC DNA]</scope>
</reference>
<dbReference type="InterPro" id="IPR000276">
    <property type="entry name" value="GPCR_Rhodpsn"/>
</dbReference>
<keyword evidence="7" id="KW-1015">Disulfide bond</keyword>
<keyword evidence="6 12" id="KW-0472">Membrane</keyword>
<evidence type="ECO:0000256" key="8">
    <source>
        <dbReference type="ARBA" id="ARBA00023170"/>
    </source>
</evidence>
<dbReference type="PROSITE" id="PS50262">
    <property type="entry name" value="G_PROTEIN_RECEP_F1_2"/>
    <property type="match status" value="1"/>
</dbReference>
<name>A0A3P8Y9F1_ESOLU</name>
<reference evidence="14" key="3">
    <citation type="submission" date="2025-08" db="UniProtKB">
        <authorList>
            <consortium name="Ensembl"/>
        </authorList>
    </citation>
    <scope>IDENTIFICATION</scope>
</reference>
<dbReference type="GO" id="GO:0007204">
    <property type="term" value="P:positive regulation of cytosolic calcium ion concentration"/>
    <property type="evidence" value="ECO:0007669"/>
    <property type="project" value="TreeGrafter"/>
</dbReference>
<keyword evidence="8" id="KW-0675">Receptor</keyword>
<feature type="transmembrane region" description="Helical" evidence="12">
    <location>
        <begin position="258"/>
        <end position="281"/>
    </location>
</feature>
<dbReference type="PANTHER" id="PTHR24225">
    <property type="entry name" value="CHEMOTACTIC RECEPTOR"/>
    <property type="match status" value="1"/>
</dbReference>
<dbReference type="PRINTS" id="PR00237">
    <property type="entry name" value="GPCRRHODOPSN"/>
</dbReference>
<feature type="transmembrane region" description="Helical" evidence="12">
    <location>
        <begin position="227"/>
        <end position="246"/>
    </location>
</feature>
<feature type="transmembrane region" description="Helical" evidence="12">
    <location>
        <begin position="185"/>
        <end position="206"/>
    </location>
</feature>
<dbReference type="AlphaFoldDB" id="A0A3P8Y9F1"/>
<keyword evidence="15" id="KW-1185">Reference proteome</keyword>
<dbReference type="GO" id="GO:0004930">
    <property type="term" value="F:G protein-coupled receptor activity"/>
    <property type="evidence" value="ECO:0007669"/>
    <property type="project" value="UniProtKB-KW"/>
</dbReference>
<keyword evidence="3 12" id="KW-0812">Transmembrane</keyword>
<keyword evidence="9" id="KW-0325">Glycoprotein</keyword>
<dbReference type="OMA" id="LACFNSC"/>
<feature type="domain" description="G-protein coupled receptors family 1 profile" evidence="13">
    <location>
        <begin position="55"/>
        <end position="278"/>
    </location>
</feature>
<dbReference type="Gene3D" id="1.20.1070.10">
    <property type="entry name" value="Rhodopsin 7-helix transmembrane proteins"/>
    <property type="match status" value="1"/>
</dbReference>
<feature type="transmembrane region" description="Helical" evidence="12">
    <location>
        <begin position="75"/>
        <end position="106"/>
    </location>
</feature>
<evidence type="ECO:0000256" key="2">
    <source>
        <dbReference type="ARBA" id="ARBA00022475"/>
    </source>
</evidence>
<proteinExistence type="inferred from homology"/>
<dbReference type="InterPro" id="IPR000826">
    <property type="entry name" value="Formyl_rcpt-rel"/>
</dbReference>
<comment type="subcellular location">
    <subcellularLocation>
        <location evidence="1">Cell membrane</location>
        <topology evidence="1">Multi-pass membrane protein</topology>
    </subcellularLocation>
</comment>
<dbReference type="GO" id="GO:0007200">
    <property type="term" value="P:phospholipase C-activating G protein-coupled receptor signaling pathway"/>
    <property type="evidence" value="ECO:0007669"/>
    <property type="project" value="TreeGrafter"/>
</dbReference>
<evidence type="ECO:0000256" key="6">
    <source>
        <dbReference type="ARBA" id="ARBA00023136"/>
    </source>
</evidence>
<keyword evidence="10" id="KW-0807">Transducer</keyword>
<protein>
    <recommendedName>
        <fullName evidence="13">G-protein coupled receptors family 1 profile domain-containing protein</fullName>
    </recommendedName>
</protein>
<evidence type="ECO:0000259" key="13">
    <source>
        <dbReference type="PROSITE" id="PS50262"/>
    </source>
</evidence>
<dbReference type="PANTHER" id="PTHR24225:SF0">
    <property type="entry name" value="N-FORMYL PEPTIDE RECEPTOR 2"/>
    <property type="match status" value="1"/>
</dbReference>
<dbReference type="GO" id="GO:0006954">
    <property type="term" value="P:inflammatory response"/>
    <property type="evidence" value="ECO:0007669"/>
    <property type="project" value="TreeGrafter"/>
</dbReference>
<evidence type="ECO:0000313" key="15">
    <source>
        <dbReference type="Proteomes" id="UP000265140"/>
    </source>
</evidence>
<keyword evidence="4 12" id="KW-1133">Transmembrane helix</keyword>
<keyword evidence="5" id="KW-0297">G-protein coupled receptor</keyword>
<dbReference type="InParanoid" id="A0A3P8Y9F1"/>
<reference evidence="14" key="4">
    <citation type="submission" date="2025-09" db="UniProtKB">
        <authorList>
            <consortium name="Ensembl"/>
        </authorList>
    </citation>
    <scope>IDENTIFICATION</scope>
</reference>
<dbReference type="SUPFAM" id="SSF81321">
    <property type="entry name" value="Family A G protein-coupled receptor-like"/>
    <property type="match status" value="1"/>
</dbReference>
<dbReference type="GeneTree" id="ENSGT01020000230438"/>
<feature type="transmembrane region" description="Helical" evidence="12">
    <location>
        <begin position="112"/>
        <end position="142"/>
    </location>
</feature>